<keyword evidence="6" id="KW-1185">Reference proteome</keyword>
<keyword evidence="3" id="KW-0560">Oxidoreductase</keyword>
<keyword evidence="2" id="KW-0521">NADP</keyword>
<dbReference type="Proteomes" id="UP000805841">
    <property type="component" value="Unassembled WGS sequence"/>
</dbReference>
<reference evidence="5 6" key="1">
    <citation type="journal article" date="2020" name="Insects">
        <title>Bacteria Belonging to Pseudomonas typographi sp. nov. from the Bark Beetle Ips typographus Have Genomic Potential to Aid in the Host Ecology.</title>
        <authorList>
            <person name="Peral-Aranega E."/>
            <person name="Saati-Santamaria Z."/>
            <person name="Kolarik M."/>
            <person name="Rivas R."/>
            <person name="Garcia-Fraile P."/>
        </authorList>
    </citation>
    <scope>NUCLEOTIDE SEQUENCE [LARGE SCALE GENOMIC DNA]</scope>
    <source>
        <strain evidence="5 6">CA3A</strain>
    </source>
</reference>
<dbReference type="InterPro" id="IPR002734">
    <property type="entry name" value="RibDG_C"/>
</dbReference>
<evidence type="ECO:0000256" key="3">
    <source>
        <dbReference type="ARBA" id="ARBA00023002"/>
    </source>
</evidence>
<dbReference type="InterPro" id="IPR050765">
    <property type="entry name" value="Riboflavin_Biosynth_HTPR"/>
</dbReference>
<protein>
    <submittedName>
        <fullName evidence="5">Pyrimidine reductase</fullName>
    </submittedName>
</protein>
<dbReference type="RefSeq" id="WP_190419726.1">
    <property type="nucleotide sequence ID" value="NZ_JAAOCA010000009.1"/>
</dbReference>
<name>A0ABR7Z0B6_9PSED</name>
<dbReference type="PANTHER" id="PTHR38011:SF7">
    <property type="entry name" value="2,5-DIAMINO-6-RIBOSYLAMINO-4(3H)-PYRIMIDINONE 5'-PHOSPHATE REDUCTASE"/>
    <property type="match status" value="1"/>
</dbReference>
<proteinExistence type="predicted"/>
<evidence type="ECO:0000313" key="6">
    <source>
        <dbReference type="Proteomes" id="UP000805841"/>
    </source>
</evidence>
<dbReference type="Gene3D" id="3.40.430.10">
    <property type="entry name" value="Dihydrofolate Reductase, subunit A"/>
    <property type="match status" value="1"/>
</dbReference>
<feature type="domain" description="Bacterial bifunctional deaminase-reductase C-terminal" evidence="4">
    <location>
        <begin position="3"/>
        <end position="217"/>
    </location>
</feature>
<dbReference type="InterPro" id="IPR024072">
    <property type="entry name" value="DHFR-like_dom_sf"/>
</dbReference>
<comment type="pathway">
    <text evidence="1">Cofactor biosynthesis; riboflavin biosynthesis.</text>
</comment>
<organism evidence="5 6">
    <name type="scientific">Pseudomonas typographi</name>
    <dbReference type="NCBI Taxonomy" id="2715964"/>
    <lineage>
        <taxon>Bacteria</taxon>
        <taxon>Pseudomonadati</taxon>
        <taxon>Pseudomonadota</taxon>
        <taxon>Gammaproteobacteria</taxon>
        <taxon>Pseudomonadales</taxon>
        <taxon>Pseudomonadaceae</taxon>
        <taxon>Pseudomonas</taxon>
    </lineage>
</organism>
<dbReference type="PANTHER" id="PTHR38011">
    <property type="entry name" value="DIHYDROFOLATE REDUCTASE FAMILY PROTEIN (AFU_ORTHOLOGUE AFUA_8G06820)"/>
    <property type="match status" value="1"/>
</dbReference>
<accession>A0ABR7Z0B6</accession>
<evidence type="ECO:0000256" key="2">
    <source>
        <dbReference type="ARBA" id="ARBA00022857"/>
    </source>
</evidence>
<gene>
    <name evidence="5" type="ORF">HAQ05_09415</name>
</gene>
<evidence type="ECO:0000259" key="4">
    <source>
        <dbReference type="Pfam" id="PF01872"/>
    </source>
</evidence>
<evidence type="ECO:0000313" key="5">
    <source>
        <dbReference type="EMBL" id="MBD1598924.1"/>
    </source>
</evidence>
<sequence length="228" mass="25127">MKPYVICHMMSSLDGHALTDGWERPFKQQAGELYERLAEGFDFDAWICGRVTMQEIAHDEGYPQGLATAPIPRKNHWAVRDAKPYAVSIDPHGKVGWKQNTALGAAIVEVLSEQVSDDYLAHLQQLGISYLFAGQRELDLAQVLETLHSELGVQRAVVEGGPRVSGAFVQAGLVDELSVLVLPLVDGRGEHPASFEIPAERWQAPAYLKLASAEVQQGGAVWLRYTPR</sequence>
<dbReference type="SUPFAM" id="SSF53597">
    <property type="entry name" value="Dihydrofolate reductase-like"/>
    <property type="match status" value="1"/>
</dbReference>
<evidence type="ECO:0000256" key="1">
    <source>
        <dbReference type="ARBA" id="ARBA00005104"/>
    </source>
</evidence>
<dbReference type="Pfam" id="PF01872">
    <property type="entry name" value="RibD_C"/>
    <property type="match status" value="1"/>
</dbReference>
<dbReference type="EMBL" id="JAAOCA010000009">
    <property type="protein sequence ID" value="MBD1598924.1"/>
    <property type="molecule type" value="Genomic_DNA"/>
</dbReference>
<comment type="caution">
    <text evidence="5">The sequence shown here is derived from an EMBL/GenBank/DDBJ whole genome shotgun (WGS) entry which is preliminary data.</text>
</comment>